<keyword evidence="5" id="KW-1185">Reference proteome</keyword>
<keyword evidence="2" id="KW-0012">Acyltransferase</keyword>
<dbReference type="SUPFAM" id="SSF55729">
    <property type="entry name" value="Acyl-CoA N-acyltransferases (Nat)"/>
    <property type="match status" value="1"/>
</dbReference>
<accession>A0A1Z9Z485</accession>
<dbReference type="RefSeq" id="WP_087619897.1">
    <property type="nucleotide sequence ID" value="NZ_NEXX01000001.1"/>
</dbReference>
<dbReference type="GO" id="GO:0008080">
    <property type="term" value="F:N-acetyltransferase activity"/>
    <property type="evidence" value="ECO:0007669"/>
    <property type="project" value="TreeGrafter"/>
</dbReference>
<evidence type="ECO:0000313" key="4">
    <source>
        <dbReference type="EMBL" id="OUY09242.1"/>
    </source>
</evidence>
<gene>
    <name evidence="4" type="ORF">CAP51_05500</name>
</gene>
<dbReference type="EMBL" id="NEXX01000001">
    <property type="protein sequence ID" value="OUY09242.1"/>
    <property type="molecule type" value="Genomic_DNA"/>
</dbReference>
<dbReference type="InterPro" id="IPR051016">
    <property type="entry name" value="Diverse_Substrate_AcTransf"/>
</dbReference>
<name>A0A1Z9Z485_9GAMM</name>
<proteinExistence type="predicted"/>
<reference evidence="4 5" key="1">
    <citation type="submission" date="2017-05" db="EMBL/GenBank/DDBJ databases">
        <title>Acinetobacter populi ANC 5415 (= PBJ7), whole genome shotgun sequencing project.</title>
        <authorList>
            <person name="Nemec A."/>
            <person name="Radolfova-Krizova L."/>
        </authorList>
    </citation>
    <scope>NUCLEOTIDE SEQUENCE [LARGE SCALE GENOMIC DNA]</scope>
    <source>
        <strain evidence="4 5">PBJ7</strain>
    </source>
</reference>
<comment type="caution">
    <text evidence="4">The sequence shown here is derived from an EMBL/GenBank/DDBJ whole genome shotgun (WGS) entry which is preliminary data.</text>
</comment>
<keyword evidence="1 4" id="KW-0808">Transferase</keyword>
<evidence type="ECO:0000313" key="5">
    <source>
        <dbReference type="Proteomes" id="UP000196536"/>
    </source>
</evidence>
<protein>
    <submittedName>
        <fullName evidence="4">GNAT family N-acetyltransferase</fullName>
    </submittedName>
</protein>
<evidence type="ECO:0000256" key="2">
    <source>
        <dbReference type="ARBA" id="ARBA00023315"/>
    </source>
</evidence>
<evidence type="ECO:0000259" key="3">
    <source>
        <dbReference type="PROSITE" id="PS51186"/>
    </source>
</evidence>
<dbReference type="Proteomes" id="UP000196536">
    <property type="component" value="Unassembled WGS sequence"/>
</dbReference>
<feature type="domain" description="N-acetyltransferase" evidence="3">
    <location>
        <begin position="4"/>
        <end position="153"/>
    </location>
</feature>
<dbReference type="InterPro" id="IPR016181">
    <property type="entry name" value="Acyl_CoA_acyltransferase"/>
</dbReference>
<dbReference type="Gene3D" id="3.40.630.30">
    <property type="match status" value="1"/>
</dbReference>
<dbReference type="Pfam" id="PF00583">
    <property type="entry name" value="Acetyltransf_1"/>
    <property type="match status" value="1"/>
</dbReference>
<dbReference type="PROSITE" id="PS51186">
    <property type="entry name" value="GNAT"/>
    <property type="match status" value="1"/>
</dbReference>
<dbReference type="PANTHER" id="PTHR10545:SF42">
    <property type="entry name" value="ACETYLTRANSFERASE"/>
    <property type="match status" value="1"/>
</dbReference>
<dbReference type="CDD" id="cd04301">
    <property type="entry name" value="NAT_SF"/>
    <property type="match status" value="1"/>
</dbReference>
<evidence type="ECO:0000256" key="1">
    <source>
        <dbReference type="ARBA" id="ARBA00022679"/>
    </source>
</evidence>
<organism evidence="4 5">
    <name type="scientific">Acinetobacter populi</name>
    <dbReference type="NCBI Taxonomy" id="1582270"/>
    <lineage>
        <taxon>Bacteria</taxon>
        <taxon>Pseudomonadati</taxon>
        <taxon>Pseudomonadota</taxon>
        <taxon>Gammaproteobacteria</taxon>
        <taxon>Moraxellales</taxon>
        <taxon>Moraxellaceae</taxon>
        <taxon>Acinetobacter</taxon>
    </lineage>
</organism>
<dbReference type="PANTHER" id="PTHR10545">
    <property type="entry name" value="DIAMINE N-ACETYLTRANSFERASE"/>
    <property type="match status" value="1"/>
</dbReference>
<sequence length="153" mass="17855">MKMLEIKELSTIRFEQWLALWKAYLAFYHATFQQEIAEFTWHRLIASNKDNMYGFAAIDGDQVVGIVHVIEHDSCWTQQPYAYLQDLYVITDVRGQGVGRALIEQVYRVTAERGCDRVVWLTQESNLTAQRLYDNIAVKTGFIQYKKALQDIN</sequence>
<dbReference type="InterPro" id="IPR000182">
    <property type="entry name" value="GNAT_dom"/>
</dbReference>
<dbReference type="OrthoDB" id="9805924at2"/>
<dbReference type="AlphaFoldDB" id="A0A1Z9Z485"/>